<protein>
    <submittedName>
        <fullName evidence="1">Uncharacterized protein</fullName>
    </submittedName>
</protein>
<reference evidence="1 2" key="1">
    <citation type="journal article" date="2014" name="PLoS Genet.">
        <title>Phylogenetically driven sequencing of extremely halophilic archaea reveals strategies for static and dynamic osmo-response.</title>
        <authorList>
            <person name="Becker E.A."/>
            <person name="Seitzer P.M."/>
            <person name="Tritt A."/>
            <person name="Larsen D."/>
            <person name="Krusor M."/>
            <person name="Yao A.I."/>
            <person name="Wu D."/>
            <person name="Madern D."/>
            <person name="Eisen J.A."/>
            <person name="Darling A.E."/>
            <person name="Facciotti M.T."/>
        </authorList>
    </citation>
    <scope>NUCLEOTIDE SEQUENCE [LARGE SCALE GENOMIC DNA]</scope>
    <source>
        <strain evidence="2">ATCC 43099 / DSM 3394 / CCM 3739 / CIP 104546 / IAM 13178 / JCM 8861 / NBRC 102185 / NCIMB 2190 / MS3</strain>
    </source>
</reference>
<dbReference type="EMBL" id="AOHS01000009">
    <property type="protein sequence ID" value="ELY33629.1"/>
    <property type="molecule type" value="Genomic_DNA"/>
</dbReference>
<dbReference type="AlphaFoldDB" id="L9V971"/>
<dbReference type="Proteomes" id="UP000011543">
    <property type="component" value="Unassembled WGS sequence"/>
</dbReference>
<evidence type="ECO:0000313" key="2">
    <source>
        <dbReference type="Proteomes" id="UP000011543"/>
    </source>
</evidence>
<organism evidence="1 2">
    <name type="scientific">Natrialba magadii (strain ATCC 43099 / DSM 3394 / CCM 3739 / CIP 104546 / IAM 13178 / JCM 8861 / NBRC 102185 / NCIMB 2190 / MS3)</name>
    <name type="common">Natronobacterium magadii</name>
    <dbReference type="NCBI Taxonomy" id="547559"/>
    <lineage>
        <taxon>Archaea</taxon>
        <taxon>Methanobacteriati</taxon>
        <taxon>Methanobacteriota</taxon>
        <taxon>Stenosarchaea group</taxon>
        <taxon>Halobacteria</taxon>
        <taxon>Halobacteriales</taxon>
        <taxon>Natrialbaceae</taxon>
        <taxon>Natrialba</taxon>
    </lineage>
</organism>
<comment type="caution">
    <text evidence="1">The sequence shown here is derived from an EMBL/GenBank/DDBJ whole genome shotgun (WGS) entry which is preliminary data.</text>
</comment>
<evidence type="ECO:0000313" key="1">
    <source>
        <dbReference type="EMBL" id="ELY33629.1"/>
    </source>
</evidence>
<gene>
    <name evidence="1" type="ORF">C500_02315</name>
</gene>
<dbReference type="PATRIC" id="fig|547559.17.peg.436"/>
<accession>L9V971</accession>
<name>L9V971_NATMM</name>
<sequence length="175" mass="20242">MGECFHEYSKHHGKVMRAGEEMSAKEVVEEIYGVIQQGSEIGEIDVFFDLLETDEPTYDDLNKLTRGTNANPEQMEDMHLYRRDDGEFLLGTWDDEKRMAYIQERVNGDGDNGLNALEKAQFLRYRYEKGKSTQNYLEKWDIDDELRELCEGLADATGDDTYRRILGADSSLSEF</sequence>
<proteinExistence type="predicted"/>